<sequence>MCLDTIDKETKNWRIGYKIFRRGRRKSNKDKVYSPLYKTRNGMEMGKWIKDSSEDKLKVTKSQSYDSGFHFYRYKEEAIEDCQGFCYNGDVVHKVKVRGLIATGTQNKCEVGVTKEMFILERISE</sequence>
<organism evidence="1">
    <name type="scientific">viral metagenome</name>
    <dbReference type="NCBI Taxonomy" id="1070528"/>
    <lineage>
        <taxon>unclassified sequences</taxon>
        <taxon>metagenomes</taxon>
        <taxon>organismal metagenomes</taxon>
    </lineage>
</organism>
<reference evidence="1" key="1">
    <citation type="submission" date="2020-03" db="EMBL/GenBank/DDBJ databases">
        <title>The deep terrestrial virosphere.</title>
        <authorList>
            <person name="Holmfeldt K."/>
            <person name="Nilsson E."/>
            <person name="Simone D."/>
            <person name="Lopez-Fernandez M."/>
            <person name="Wu X."/>
            <person name="de Brujin I."/>
            <person name="Lundin D."/>
            <person name="Andersson A."/>
            <person name="Bertilsson S."/>
            <person name="Dopson M."/>
        </authorList>
    </citation>
    <scope>NUCLEOTIDE SEQUENCE</scope>
    <source>
        <strain evidence="1">TM448B01735</strain>
    </source>
</reference>
<name>A0A6M3XQ62_9ZZZZ</name>
<dbReference type="AlphaFoldDB" id="A0A6M3XQ62"/>
<accession>A0A6M3XQ62</accession>
<evidence type="ECO:0000313" key="1">
    <source>
        <dbReference type="EMBL" id="QJH99922.1"/>
    </source>
</evidence>
<protein>
    <submittedName>
        <fullName evidence="1">Uncharacterized protein</fullName>
    </submittedName>
</protein>
<gene>
    <name evidence="1" type="ORF">TM448B01735_0009</name>
</gene>
<dbReference type="EMBL" id="MT144817">
    <property type="protein sequence ID" value="QJH99922.1"/>
    <property type="molecule type" value="Genomic_DNA"/>
</dbReference>
<proteinExistence type="predicted"/>